<reference evidence="2 3" key="1">
    <citation type="submission" date="2013-06" db="EMBL/GenBank/DDBJ databases">
        <title>The Genome Sequence of Acinetobacter rudis CIP 110305.</title>
        <authorList>
            <consortium name="The Broad Institute Genome Sequencing Platform"/>
            <consortium name="The Broad Institute Genome Sequencing Center for Infectious Disease"/>
            <person name="Cerqueira G."/>
            <person name="Feldgarden M."/>
            <person name="Courvalin P."/>
            <person name="Perichon B."/>
            <person name="Grillot-Courvalin C."/>
            <person name="Clermont D."/>
            <person name="Rocha E."/>
            <person name="Yoon E.-J."/>
            <person name="Nemec A."/>
            <person name="Young S.K."/>
            <person name="Zeng Q."/>
            <person name="Gargeya S."/>
            <person name="Fitzgerald M."/>
            <person name="Abouelleil A."/>
            <person name="Alvarado L."/>
            <person name="Berlin A.M."/>
            <person name="Chapman S.B."/>
            <person name="Dewar J."/>
            <person name="Goldberg J."/>
            <person name="Griggs A."/>
            <person name="Gujja S."/>
            <person name="Hansen M."/>
            <person name="Howarth C."/>
            <person name="Imamovic A."/>
            <person name="Larimer J."/>
            <person name="McCowan C."/>
            <person name="Murphy C."/>
            <person name="Pearson M."/>
            <person name="Priest M."/>
            <person name="Roberts A."/>
            <person name="Saif S."/>
            <person name="Shea T."/>
            <person name="Sykes S."/>
            <person name="Wortman J."/>
            <person name="Nusbaum C."/>
            <person name="Birren B."/>
        </authorList>
    </citation>
    <scope>NUCLEOTIDE SEQUENCE [LARGE SCALE GENOMIC DNA]</scope>
    <source>
        <strain evidence="2 3">CIP 110305</strain>
    </source>
</reference>
<proteinExistence type="predicted"/>
<keyword evidence="1" id="KW-1133">Transmembrane helix</keyword>
<dbReference type="HOGENOM" id="CLU_144870_1_0_6"/>
<gene>
    <name evidence="2" type="ORF">F945_02823</name>
</gene>
<dbReference type="STRING" id="632955.GCA_000829675_00642"/>
<evidence type="ECO:0000313" key="2">
    <source>
        <dbReference type="EMBL" id="EPF71060.1"/>
    </source>
</evidence>
<keyword evidence="1" id="KW-0812">Transmembrane</keyword>
<keyword evidence="1" id="KW-0472">Membrane</keyword>
<dbReference type="eggNOG" id="ENOG5033AD4">
    <property type="taxonomic scope" value="Bacteria"/>
</dbReference>
<feature type="transmembrane region" description="Helical" evidence="1">
    <location>
        <begin position="45"/>
        <end position="63"/>
    </location>
</feature>
<feature type="transmembrane region" description="Helical" evidence="1">
    <location>
        <begin position="70"/>
        <end position="88"/>
    </location>
</feature>
<accession>S3MTA4</accession>
<organism evidence="2 3">
    <name type="scientific">Acinetobacter rudis CIP 110305</name>
    <dbReference type="NCBI Taxonomy" id="421052"/>
    <lineage>
        <taxon>Bacteria</taxon>
        <taxon>Pseudomonadati</taxon>
        <taxon>Pseudomonadota</taxon>
        <taxon>Gammaproteobacteria</taxon>
        <taxon>Moraxellales</taxon>
        <taxon>Moraxellaceae</taxon>
        <taxon>Acinetobacter</taxon>
    </lineage>
</organism>
<evidence type="ECO:0000313" key="3">
    <source>
        <dbReference type="Proteomes" id="UP000014568"/>
    </source>
</evidence>
<keyword evidence="3" id="KW-1185">Reference proteome</keyword>
<dbReference type="RefSeq" id="WP_016657208.1">
    <property type="nucleotide sequence ID" value="NZ_KE340354.1"/>
</dbReference>
<dbReference type="OrthoDB" id="6710521at2"/>
<dbReference type="EMBL" id="ATGI01000034">
    <property type="protein sequence ID" value="EPF71060.1"/>
    <property type="molecule type" value="Genomic_DNA"/>
</dbReference>
<dbReference type="Proteomes" id="UP000014568">
    <property type="component" value="Unassembled WGS sequence"/>
</dbReference>
<evidence type="ECO:0008006" key="4">
    <source>
        <dbReference type="Google" id="ProtNLM"/>
    </source>
</evidence>
<dbReference type="InterPro" id="IPR021762">
    <property type="entry name" value="DUF3325"/>
</dbReference>
<protein>
    <recommendedName>
        <fullName evidence="4">DUF3325 domain-containing protein</fullName>
    </recommendedName>
</protein>
<dbReference type="AlphaFoldDB" id="S3MTA4"/>
<sequence length="112" mass="12578">MILFLLVWSISTLGFLALAIGMEKHQKQLFSQPLTQKQTQLSQGLGWLILILALIVAIMHYHIANGISYWVGVMTFAACFTLLMLSYFSHLFKVVSISISIIIVICTALLMF</sequence>
<comment type="caution">
    <text evidence="2">The sequence shown here is derived from an EMBL/GenBank/DDBJ whole genome shotgun (WGS) entry which is preliminary data.</text>
</comment>
<name>S3MTA4_9GAMM</name>
<dbReference type="Pfam" id="PF11804">
    <property type="entry name" value="DUF3325"/>
    <property type="match status" value="1"/>
</dbReference>
<feature type="transmembrane region" description="Helical" evidence="1">
    <location>
        <begin position="94"/>
        <end position="111"/>
    </location>
</feature>
<evidence type="ECO:0000256" key="1">
    <source>
        <dbReference type="SAM" id="Phobius"/>
    </source>
</evidence>